<dbReference type="Pfam" id="PF13439">
    <property type="entry name" value="Glyco_transf_4"/>
    <property type="match status" value="1"/>
</dbReference>
<dbReference type="PANTHER" id="PTHR12526:SF595">
    <property type="entry name" value="BLL5217 PROTEIN"/>
    <property type="match status" value="1"/>
</dbReference>
<dbReference type="InterPro" id="IPR001296">
    <property type="entry name" value="Glyco_trans_1"/>
</dbReference>
<dbReference type="AlphaFoldDB" id="A0A2H0TJC0"/>
<feature type="domain" description="Glycosyl transferase family 1" evidence="1">
    <location>
        <begin position="169"/>
        <end position="317"/>
    </location>
</feature>
<dbReference type="InterPro" id="IPR028098">
    <property type="entry name" value="Glyco_trans_4-like_N"/>
</dbReference>
<gene>
    <name evidence="3" type="ORF">COU43_01340</name>
</gene>
<evidence type="ECO:0000313" key="3">
    <source>
        <dbReference type="EMBL" id="PIR71659.1"/>
    </source>
</evidence>
<name>A0A2H0TJC0_9BACT</name>
<comment type="caution">
    <text evidence="3">The sequence shown here is derived from an EMBL/GenBank/DDBJ whole genome shotgun (WGS) entry which is preliminary data.</text>
</comment>
<proteinExistence type="predicted"/>
<feature type="domain" description="Glycosyltransferase subfamily 4-like N-terminal" evidence="2">
    <location>
        <begin position="18"/>
        <end position="118"/>
    </location>
</feature>
<dbReference type="Pfam" id="PF00534">
    <property type="entry name" value="Glycos_transf_1"/>
    <property type="match status" value="1"/>
</dbReference>
<dbReference type="PANTHER" id="PTHR12526">
    <property type="entry name" value="GLYCOSYLTRANSFERASE"/>
    <property type="match status" value="1"/>
</dbReference>
<sequence length="343" mass="39473">MRIAQVAPLWIPVPPYTYGGTELVISWLCDELVRRGHDVTLFAGGDSRTQAKLIPIWPRSLWRAKLNAPHVVFSLLYEKLISFQDKFDIIHDHCEWYTIPYSKFLKPPIVTTLHHPLTEEAIILYKKFPNINFVAISKNQRRSAHGINIVETIYHGLPIEKYEFDPRPKDYLLWLSKIMPQKGIAEAIDIAKLAGENLIISGNIPPEQGDYFDFRIKPLIDGKKIKFLGASDFPKKIELLKNAKAFIFPVKRPEPFGLVVIEAMACGTPVIAFKAGSMPELIEEGKTGFLVNNIEEACQALKKTDEISREYCREYVKKNFNLKRMVNRYEKLYKKILKQNEKT</sequence>
<organism evidence="3 4">
    <name type="scientific">Candidatus Nealsonbacteria bacterium CG10_big_fil_rev_8_21_14_0_10_37_25</name>
    <dbReference type="NCBI Taxonomy" id="1974711"/>
    <lineage>
        <taxon>Bacteria</taxon>
        <taxon>Candidatus Nealsoniibacteriota</taxon>
    </lineage>
</organism>
<keyword evidence="3" id="KW-0808">Transferase</keyword>
<dbReference type="EMBL" id="PFCK01000037">
    <property type="protein sequence ID" value="PIR71659.1"/>
    <property type="molecule type" value="Genomic_DNA"/>
</dbReference>
<evidence type="ECO:0000259" key="1">
    <source>
        <dbReference type="Pfam" id="PF00534"/>
    </source>
</evidence>
<dbReference type="Gene3D" id="3.40.50.2000">
    <property type="entry name" value="Glycogen Phosphorylase B"/>
    <property type="match status" value="2"/>
</dbReference>
<evidence type="ECO:0000313" key="4">
    <source>
        <dbReference type="Proteomes" id="UP000228909"/>
    </source>
</evidence>
<evidence type="ECO:0000259" key="2">
    <source>
        <dbReference type="Pfam" id="PF13439"/>
    </source>
</evidence>
<dbReference type="CDD" id="cd03802">
    <property type="entry name" value="GT4_AviGT4-like"/>
    <property type="match status" value="1"/>
</dbReference>
<protein>
    <submittedName>
        <fullName evidence="3">Glycosyl transferase</fullName>
    </submittedName>
</protein>
<dbReference type="Proteomes" id="UP000228909">
    <property type="component" value="Unassembled WGS sequence"/>
</dbReference>
<dbReference type="SUPFAM" id="SSF53756">
    <property type="entry name" value="UDP-Glycosyltransferase/glycogen phosphorylase"/>
    <property type="match status" value="1"/>
</dbReference>
<dbReference type="GO" id="GO:0016757">
    <property type="term" value="F:glycosyltransferase activity"/>
    <property type="evidence" value="ECO:0007669"/>
    <property type="project" value="InterPro"/>
</dbReference>
<reference evidence="4" key="1">
    <citation type="submission" date="2017-09" db="EMBL/GenBank/DDBJ databases">
        <title>Depth-based differentiation of microbial function through sediment-hosted aquifers and enrichment of novel symbionts in the deep terrestrial subsurface.</title>
        <authorList>
            <person name="Probst A.J."/>
            <person name="Ladd B."/>
            <person name="Jarett J.K."/>
            <person name="Geller-Mcgrath D.E."/>
            <person name="Sieber C.M.K."/>
            <person name="Emerson J.B."/>
            <person name="Anantharaman K."/>
            <person name="Thomas B.C."/>
            <person name="Malmstrom R."/>
            <person name="Stieglmeier M."/>
            <person name="Klingl A."/>
            <person name="Woyke T."/>
            <person name="Ryan C.M."/>
            <person name="Banfield J.F."/>
        </authorList>
    </citation>
    <scope>NUCLEOTIDE SEQUENCE [LARGE SCALE GENOMIC DNA]</scope>
</reference>
<accession>A0A2H0TJC0</accession>